<protein>
    <submittedName>
        <fullName evidence="1">Uncharacterized protein</fullName>
    </submittedName>
</protein>
<evidence type="ECO:0000313" key="1">
    <source>
        <dbReference type="EMBL" id="TGL32806.1"/>
    </source>
</evidence>
<name>A0A4R9J4F8_9LEPT</name>
<organism evidence="1 2">
    <name type="scientific">Leptospira koniambonensis</name>
    <dbReference type="NCBI Taxonomy" id="2484950"/>
    <lineage>
        <taxon>Bacteria</taxon>
        <taxon>Pseudomonadati</taxon>
        <taxon>Spirochaetota</taxon>
        <taxon>Spirochaetia</taxon>
        <taxon>Leptospirales</taxon>
        <taxon>Leptospiraceae</taxon>
        <taxon>Leptospira</taxon>
    </lineage>
</organism>
<comment type="caution">
    <text evidence="1">The sequence shown here is derived from an EMBL/GenBank/DDBJ whole genome shotgun (WGS) entry which is preliminary data.</text>
</comment>
<evidence type="ECO:0000313" key="2">
    <source>
        <dbReference type="Proteomes" id="UP000297871"/>
    </source>
</evidence>
<dbReference type="AlphaFoldDB" id="A0A4R9J4F8"/>
<proteinExistence type="predicted"/>
<dbReference type="RefSeq" id="WP_135615743.1">
    <property type="nucleotide sequence ID" value="NZ_RQFY01000005.1"/>
</dbReference>
<gene>
    <name evidence="1" type="ORF">EHQ52_13510</name>
</gene>
<accession>A0A4R9J4F8</accession>
<sequence length="238" mass="27859">MKYIDFSKDLTEKGKDIFESIPNPIKPIWGSLILSRFSKYIHDIPDEVSNLFEIINNKHNWLEAKKQFDYIRDFNLKNHNFHPYEFLALAELVAKITYNSAGNMIAPFDKDSGWFIPALAFKIADHFQIESLYSEVVASVSIGKYLKNVKAEIVRLYDLLELKAIDEILWHDWDPIGINYTEQRDEYQAYSADIFDLKRNRASAEEIRKYLVDLQINRIGIFSNQDSCKLIANKIIRI</sequence>
<dbReference type="EMBL" id="RQFY01000005">
    <property type="protein sequence ID" value="TGL32806.1"/>
    <property type="molecule type" value="Genomic_DNA"/>
</dbReference>
<dbReference type="OrthoDB" id="336391at2"/>
<dbReference type="Proteomes" id="UP000297871">
    <property type="component" value="Unassembled WGS sequence"/>
</dbReference>
<keyword evidence="2" id="KW-1185">Reference proteome</keyword>
<reference evidence="1" key="1">
    <citation type="journal article" date="2019" name="PLoS Negl. Trop. Dis.">
        <title>Revisiting the worldwide diversity of Leptospira species in the environment.</title>
        <authorList>
            <person name="Vincent A.T."/>
            <person name="Schiettekatte O."/>
            <person name="Bourhy P."/>
            <person name="Veyrier F.J."/>
            <person name="Picardeau M."/>
        </authorList>
    </citation>
    <scope>NUCLEOTIDE SEQUENCE [LARGE SCALE GENOMIC DNA]</scope>
    <source>
        <strain evidence="1">201800265</strain>
    </source>
</reference>